<keyword evidence="4" id="KW-0677">Repeat</keyword>
<dbReference type="GO" id="GO:0006665">
    <property type="term" value="P:sphingolipid metabolic process"/>
    <property type="evidence" value="ECO:0007669"/>
    <property type="project" value="InterPro"/>
</dbReference>
<sequence length="371" mass="41169">MEVFGFFLVVLCASPYPGESRFIGGSSFSSHGTLVRLYLHCYTAMPCGGHAGSRYTDPDTCSECSQIINITTEKGFNNDTLEVVHENLNNLCGRRPINEHDDCKTRVENYLPKIDQSKPHEVCKVLWHCALNSELEAVRPAHVILQTEVSTPAVNPDTSTQFGPQCTLCLFLIRKMENMLPKNRTEEAIVKLMGQVCTLLPSSYKGKCNDFTDKYGKQIIGFLLSSVAPHSICALLHLCLLEEPSSVEVLPPTSDCESCRHLVVLGRLHLGLNSSRPTQTSAFLGSVCLHHPNAIPKCELFLKHFGSRLQRVLGNQLDASDPCERAELCVAVKDLTSSRMNHCNLGPTYWCQDVKTALMCGQINNNSKEVW</sequence>
<feature type="domain" description="Saposin B-type" evidence="8">
    <location>
        <begin position="57"/>
        <end position="133"/>
    </location>
</feature>
<dbReference type="GO" id="GO:0005576">
    <property type="term" value="C:extracellular region"/>
    <property type="evidence" value="ECO:0007669"/>
    <property type="project" value="UniProtKB-SubCell"/>
</dbReference>
<keyword evidence="11" id="KW-1185">Reference proteome</keyword>
<dbReference type="PROSITE" id="PS51110">
    <property type="entry name" value="SAP_A"/>
    <property type="match status" value="1"/>
</dbReference>
<protein>
    <submittedName>
        <fullName evidence="10">Prosaposin</fullName>
    </submittedName>
</protein>
<feature type="signal peptide" evidence="7">
    <location>
        <begin position="1"/>
        <end position="20"/>
    </location>
</feature>
<dbReference type="InterPro" id="IPR008373">
    <property type="entry name" value="Saposin"/>
</dbReference>
<keyword evidence="3 7" id="KW-0732">Signal</keyword>
<dbReference type="Pfam" id="PF02199">
    <property type="entry name" value="SapA"/>
    <property type="match status" value="1"/>
</dbReference>
<evidence type="ECO:0000313" key="11">
    <source>
        <dbReference type="Proteomes" id="UP001174136"/>
    </source>
</evidence>
<dbReference type="InterPro" id="IPR003119">
    <property type="entry name" value="SAP_A"/>
</dbReference>
<evidence type="ECO:0000256" key="7">
    <source>
        <dbReference type="SAM" id="SignalP"/>
    </source>
</evidence>
<comment type="subcellular location">
    <subcellularLocation>
        <location evidence="1">Secreted</location>
    </subcellularLocation>
</comment>
<dbReference type="Pfam" id="PF03489">
    <property type="entry name" value="SapB_2"/>
    <property type="match status" value="1"/>
</dbReference>
<dbReference type="Gene3D" id="1.10.225.10">
    <property type="entry name" value="Saposin-like"/>
    <property type="match status" value="2"/>
</dbReference>
<organism evidence="10 11">
    <name type="scientific">Merluccius polli</name>
    <name type="common">Benguela hake</name>
    <name type="synonym">Merluccius cadenati</name>
    <dbReference type="NCBI Taxonomy" id="89951"/>
    <lineage>
        <taxon>Eukaryota</taxon>
        <taxon>Metazoa</taxon>
        <taxon>Chordata</taxon>
        <taxon>Craniata</taxon>
        <taxon>Vertebrata</taxon>
        <taxon>Euteleostomi</taxon>
        <taxon>Actinopterygii</taxon>
        <taxon>Neopterygii</taxon>
        <taxon>Teleostei</taxon>
        <taxon>Neoteleostei</taxon>
        <taxon>Acanthomorphata</taxon>
        <taxon>Zeiogadaria</taxon>
        <taxon>Gadariae</taxon>
        <taxon>Gadiformes</taxon>
        <taxon>Gadoidei</taxon>
        <taxon>Merlucciidae</taxon>
        <taxon>Merluccius</taxon>
    </lineage>
</organism>
<dbReference type="AlphaFoldDB" id="A0AA47N3E3"/>
<comment type="caution">
    <text evidence="10">The sequence shown here is derived from an EMBL/GenBank/DDBJ whole genome shotgun (WGS) entry which is preliminary data.</text>
</comment>
<gene>
    <name evidence="10" type="primary">PSAP_2</name>
    <name evidence="10" type="ORF">N1851_007913</name>
</gene>
<evidence type="ECO:0000256" key="4">
    <source>
        <dbReference type="ARBA" id="ARBA00022737"/>
    </source>
</evidence>
<evidence type="ECO:0000259" key="8">
    <source>
        <dbReference type="PROSITE" id="PS50015"/>
    </source>
</evidence>
<dbReference type="PANTHER" id="PTHR11480">
    <property type="entry name" value="SAPOSIN-RELATED"/>
    <property type="match status" value="1"/>
</dbReference>
<name>A0AA47N3E3_MERPO</name>
<dbReference type="PROSITE" id="PS50015">
    <property type="entry name" value="SAP_B"/>
    <property type="match status" value="3"/>
</dbReference>
<evidence type="ECO:0000256" key="6">
    <source>
        <dbReference type="ARBA" id="ARBA00023180"/>
    </source>
</evidence>
<dbReference type="Pfam" id="PF05184">
    <property type="entry name" value="SapB_1"/>
    <property type="match status" value="1"/>
</dbReference>
<evidence type="ECO:0000259" key="9">
    <source>
        <dbReference type="PROSITE" id="PS51110"/>
    </source>
</evidence>
<dbReference type="PRINTS" id="PR01797">
    <property type="entry name" value="SAPOSIN"/>
</dbReference>
<reference evidence="10" key="1">
    <citation type="journal article" date="2023" name="Front. Mar. Sci.">
        <title>A new Merluccius polli reference genome to investigate the effects of global change in West African waters.</title>
        <authorList>
            <person name="Mateo J.L."/>
            <person name="Blanco-Fernandez C."/>
            <person name="Garcia-Vazquez E."/>
            <person name="Machado-Schiaffino G."/>
        </authorList>
    </citation>
    <scope>NUCLEOTIDE SEQUENCE</scope>
    <source>
        <strain evidence="10">C29</strain>
        <tissue evidence="10">Fin</tissue>
    </source>
</reference>
<dbReference type="InterPro" id="IPR008139">
    <property type="entry name" value="SaposinB_dom"/>
</dbReference>
<keyword evidence="2" id="KW-0964">Secreted</keyword>
<dbReference type="EMBL" id="JAOPHQ010001426">
    <property type="protein sequence ID" value="KAK0150969.1"/>
    <property type="molecule type" value="Genomic_DNA"/>
</dbReference>
<proteinExistence type="predicted"/>
<evidence type="ECO:0000256" key="5">
    <source>
        <dbReference type="ARBA" id="ARBA00023157"/>
    </source>
</evidence>
<evidence type="ECO:0000313" key="10">
    <source>
        <dbReference type="EMBL" id="KAK0150969.1"/>
    </source>
</evidence>
<evidence type="ECO:0000256" key="3">
    <source>
        <dbReference type="ARBA" id="ARBA00022729"/>
    </source>
</evidence>
<evidence type="ECO:0000256" key="1">
    <source>
        <dbReference type="ARBA" id="ARBA00004613"/>
    </source>
</evidence>
<accession>A0AA47N3E3</accession>
<dbReference type="GO" id="GO:0005764">
    <property type="term" value="C:lysosome"/>
    <property type="evidence" value="ECO:0007669"/>
    <property type="project" value="InterPro"/>
</dbReference>
<dbReference type="SMART" id="SM00741">
    <property type="entry name" value="SapB"/>
    <property type="match status" value="3"/>
</dbReference>
<dbReference type="InterPro" id="IPR007856">
    <property type="entry name" value="SapB_1"/>
</dbReference>
<feature type="chain" id="PRO_5041200861" evidence="7">
    <location>
        <begin position="21"/>
        <end position="371"/>
    </location>
</feature>
<dbReference type="Proteomes" id="UP001174136">
    <property type="component" value="Unassembled WGS sequence"/>
</dbReference>
<keyword evidence="5" id="KW-1015">Disulfide bond</keyword>
<keyword evidence="6" id="KW-0325">Glycoprotein</keyword>
<feature type="domain" description="Saposin A-type" evidence="9">
    <location>
        <begin position="336"/>
        <end position="371"/>
    </location>
</feature>
<evidence type="ECO:0000256" key="2">
    <source>
        <dbReference type="ARBA" id="ARBA00022525"/>
    </source>
</evidence>
<dbReference type="InterPro" id="IPR011001">
    <property type="entry name" value="Saposin-like"/>
</dbReference>
<dbReference type="InterPro" id="IPR051428">
    <property type="entry name" value="Sphingo_Act-Surfact_Prot"/>
</dbReference>
<feature type="domain" description="Saposin B-type" evidence="8">
    <location>
        <begin position="252"/>
        <end position="333"/>
    </location>
</feature>
<dbReference type="InterPro" id="IPR008138">
    <property type="entry name" value="SapB_2"/>
</dbReference>
<dbReference type="PANTHER" id="PTHR11480:SF99">
    <property type="entry name" value="SURFACTANT PROTEIN BB"/>
    <property type="match status" value="1"/>
</dbReference>
<dbReference type="GO" id="GO:0016020">
    <property type="term" value="C:membrane"/>
    <property type="evidence" value="ECO:0007669"/>
    <property type="project" value="GOC"/>
</dbReference>
<dbReference type="SUPFAM" id="SSF47862">
    <property type="entry name" value="Saposin"/>
    <property type="match status" value="3"/>
</dbReference>
<feature type="domain" description="Saposin B-type" evidence="8">
    <location>
        <begin position="162"/>
        <end position="243"/>
    </location>
</feature>